<dbReference type="CDD" id="cd15407">
    <property type="entry name" value="7tmA_OR5B-like"/>
    <property type="match status" value="1"/>
</dbReference>
<evidence type="ECO:0000259" key="16">
    <source>
        <dbReference type="PROSITE" id="PS50262"/>
    </source>
</evidence>
<reference evidence="17" key="2">
    <citation type="submission" date="2025-08" db="UniProtKB">
        <authorList>
            <consortium name="Ensembl"/>
        </authorList>
    </citation>
    <scope>IDENTIFICATION</scope>
    <source>
        <strain evidence="17">Thorbecke</strain>
    </source>
</reference>
<reference evidence="17" key="3">
    <citation type="submission" date="2025-09" db="UniProtKB">
        <authorList>
            <consortium name="Ensembl"/>
        </authorList>
    </citation>
    <scope>IDENTIFICATION</scope>
    <source>
        <strain evidence="17">Thorbecke</strain>
    </source>
</reference>
<feature type="domain" description="G-protein coupled receptors family 1 profile" evidence="16">
    <location>
        <begin position="105"/>
        <end position="354"/>
    </location>
</feature>
<dbReference type="GO" id="GO:0004984">
    <property type="term" value="F:olfactory receptor activity"/>
    <property type="evidence" value="ECO:0007669"/>
    <property type="project" value="InterPro"/>
</dbReference>
<evidence type="ECO:0000256" key="4">
    <source>
        <dbReference type="ARBA" id="ARBA00022475"/>
    </source>
</evidence>
<feature type="transmembrane region" description="Helical" evidence="15">
    <location>
        <begin position="122"/>
        <end position="142"/>
    </location>
</feature>
<evidence type="ECO:0000256" key="5">
    <source>
        <dbReference type="ARBA" id="ARBA00022606"/>
    </source>
</evidence>
<evidence type="ECO:0000256" key="1">
    <source>
        <dbReference type="ARBA" id="ARBA00002936"/>
    </source>
</evidence>
<protein>
    <recommendedName>
        <fullName evidence="15">Olfactory receptor</fullName>
    </recommendedName>
</protein>
<dbReference type="Gene3D" id="1.20.1070.10">
    <property type="entry name" value="Rhodopsin 7-helix transmembrane proteins"/>
    <property type="match status" value="1"/>
</dbReference>
<feature type="transmembrane region" description="Helical" evidence="15">
    <location>
        <begin position="302"/>
        <end position="325"/>
    </location>
</feature>
<keyword evidence="11 14" id="KW-0675">Receptor</keyword>
<dbReference type="InterPro" id="IPR017452">
    <property type="entry name" value="GPCR_Rhodpsn_7TM"/>
</dbReference>
<feature type="transmembrane region" description="Helical" evidence="15">
    <location>
        <begin position="162"/>
        <end position="184"/>
    </location>
</feature>
<dbReference type="EMBL" id="AAGW02038178">
    <property type="status" value="NOT_ANNOTATED_CDS"/>
    <property type="molecule type" value="Genomic_DNA"/>
</dbReference>
<dbReference type="Pfam" id="PF13853">
    <property type="entry name" value="7tm_4"/>
    <property type="match status" value="1"/>
</dbReference>
<keyword evidence="12" id="KW-0325">Glycoprotein</keyword>
<dbReference type="Proteomes" id="UP000001811">
    <property type="component" value="Chromosome 1"/>
</dbReference>
<comment type="function">
    <text evidence="1">Odorant receptor.</text>
</comment>
<dbReference type="PRINTS" id="PR00245">
    <property type="entry name" value="OLFACTORYR"/>
</dbReference>
<keyword evidence="18" id="KW-1185">Reference proteome</keyword>
<evidence type="ECO:0000256" key="11">
    <source>
        <dbReference type="ARBA" id="ARBA00023170"/>
    </source>
</evidence>
<evidence type="ECO:0000256" key="3">
    <source>
        <dbReference type="ARBA" id="ARBA00010663"/>
    </source>
</evidence>
<dbReference type="GO" id="GO:0004930">
    <property type="term" value="F:G protein-coupled receptor activity"/>
    <property type="evidence" value="ECO:0007669"/>
    <property type="project" value="UniProtKB-KW"/>
</dbReference>
<evidence type="ECO:0000313" key="18">
    <source>
        <dbReference type="Proteomes" id="UP000001811"/>
    </source>
</evidence>
<dbReference type="FunFam" id="1.10.1220.70:FF:000001">
    <property type="entry name" value="Olfactory receptor"/>
    <property type="match status" value="1"/>
</dbReference>
<evidence type="ECO:0000256" key="8">
    <source>
        <dbReference type="ARBA" id="ARBA00022989"/>
    </source>
</evidence>
<evidence type="ECO:0000256" key="14">
    <source>
        <dbReference type="RuleBase" id="RU000688"/>
    </source>
</evidence>
<feature type="transmembrane region" description="Helical" evidence="15">
    <location>
        <begin position="261"/>
        <end position="290"/>
    </location>
</feature>
<feature type="transmembrane region" description="Helical" evidence="15">
    <location>
        <begin position="89"/>
        <end position="115"/>
    </location>
</feature>
<name>G1TRB0_RABIT</name>
<dbReference type="InParanoid" id="G1TRB0"/>
<evidence type="ECO:0000256" key="15">
    <source>
        <dbReference type="RuleBase" id="RU363047"/>
    </source>
</evidence>
<dbReference type="PANTHER" id="PTHR48018">
    <property type="entry name" value="OLFACTORY RECEPTOR"/>
    <property type="match status" value="1"/>
</dbReference>
<dbReference type="GeneTree" id="ENSGT01150000286921"/>
<feature type="transmembrane region" description="Helical" evidence="15">
    <location>
        <begin position="337"/>
        <end position="356"/>
    </location>
</feature>
<evidence type="ECO:0000256" key="9">
    <source>
        <dbReference type="ARBA" id="ARBA00023040"/>
    </source>
</evidence>
<feature type="transmembrane region" description="Helical" evidence="15">
    <location>
        <begin position="196"/>
        <end position="218"/>
    </location>
</feature>
<dbReference type="InterPro" id="IPR000276">
    <property type="entry name" value="GPCR_Rhodpsn"/>
</dbReference>
<dbReference type="Ensembl" id="ENSOCUT00000030576.2">
    <property type="protein sequence ID" value="ENSOCUP00000019565.2"/>
    <property type="gene ID" value="ENSOCUG00000034798.1"/>
</dbReference>
<dbReference type="InterPro" id="IPR000725">
    <property type="entry name" value="Olfact_rcpt"/>
</dbReference>
<evidence type="ECO:0000256" key="10">
    <source>
        <dbReference type="ARBA" id="ARBA00023136"/>
    </source>
</evidence>
<dbReference type="STRING" id="9986.ENSOCUP00000019565"/>
<sequence length="381" mass="42150">MQPQSAETPHFPSPLVSDERFHSAHLVPASCKKNPACFSSHGDVQLTYFTFSQLVIGTAHDFLVTLMENISEVTEFILMGLTDVLELQVPMFIIFTLIYFTTLVGNLGMIVLILLDSRLHTPMYFFLSNLSLVDCVYASAVTPKVMLGLLPGDKMISYNACASQMFFFAAFATIESFLLASMAFDRHTAVCKPLHYTTTMTSTVCLLLVTGSYISGLLQSSIHVSLTFHLSFCHSNVVNHFFCDIPPLLALSCSDTYTNEIVLFTLAAFNVFFTLLVILNSYLLIAVAILKMNSAEGQKKAFSTCASHLITVSIFYGTIIFMYLQPNSGHSMDTDKMASVLYTMVIPMLNPLVYSLRNKEVKSAFTKIVGKARSSSFSLPC</sequence>
<dbReference type="PROSITE" id="PS50262">
    <property type="entry name" value="G_PROTEIN_RECEP_F1_2"/>
    <property type="match status" value="1"/>
</dbReference>
<evidence type="ECO:0000256" key="2">
    <source>
        <dbReference type="ARBA" id="ARBA00004651"/>
    </source>
</evidence>
<dbReference type="SUPFAM" id="SSF81321">
    <property type="entry name" value="Family A G protein-coupled receptor-like"/>
    <property type="match status" value="1"/>
</dbReference>
<evidence type="ECO:0000313" key="17">
    <source>
        <dbReference type="Ensembl" id="ENSOCUP00000019565.2"/>
    </source>
</evidence>
<dbReference type="GO" id="GO:0005886">
    <property type="term" value="C:plasma membrane"/>
    <property type="evidence" value="ECO:0007669"/>
    <property type="project" value="UniProtKB-SubCell"/>
</dbReference>
<proteinExistence type="inferred from homology"/>
<keyword evidence="9 14" id="KW-0297">G-protein coupled receptor</keyword>
<keyword evidence="8 15" id="KW-1133">Transmembrane helix</keyword>
<accession>G1TRB0</accession>
<evidence type="ECO:0000256" key="6">
    <source>
        <dbReference type="ARBA" id="ARBA00022692"/>
    </source>
</evidence>
<reference evidence="17 18" key="1">
    <citation type="journal article" date="2011" name="Nature">
        <title>A high-resolution map of human evolutionary constraint using 29 mammals.</title>
        <authorList>
            <person name="Lindblad-Toh K."/>
            <person name="Garber M."/>
            <person name="Zuk O."/>
            <person name="Lin M.F."/>
            <person name="Parker B.J."/>
            <person name="Washietl S."/>
            <person name="Kheradpour P."/>
            <person name="Ernst J."/>
            <person name="Jordan G."/>
            <person name="Mauceli E."/>
            <person name="Ward L.D."/>
            <person name="Lowe C.B."/>
            <person name="Holloway A.K."/>
            <person name="Clamp M."/>
            <person name="Gnerre S."/>
            <person name="Alfoldi J."/>
            <person name="Beal K."/>
            <person name="Chang J."/>
            <person name="Clawson H."/>
            <person name="Cuff J."/>
            <person name="Di Palma F."/>
            <person name="Fitzgerald S."/>
            <person name="Flicek P."/>
            <person name="Guttman M."/>
            <person name="Hubisz M.J."/>
            <person name="Jaffe D.B."/>
            <person name="Jungreis I."/>
            <person name="Kent W.J."/>
            <person name="Kostka D."/>
            <person name="Lara M."/>
            <person name="Martins A.L."/>
            <person name="Massingham T."/>
            <person name="Moltke I."/>
            <person name="Raney B.J."/>
            <person name="Rasmussen M.D."/>
            <person name="Robinson J."/>
            <person name="Stark A."/>
            <person name="Vilella A.J."/>
            <person name="Wen J."/>
            <person name="Xie X."/>
            <person name="Zody M.C."/>
            <person name="Baldwin J."/>
            <person name="Bloom T."/>
            <person name="Chin C.W."/>
            <person name="Heiman D."/>
            <person name="Nicol R."/>
            <person name="Nusbaum C."/>
            <person name="Young S."/>
            <person name="Wilkinson J."/>
            <person name="Worley K.C."/>
            <person name="Kovar C.L."/>
            <person name="Muzny D.M."/>
            <person name="Gibbs R.A."/>
            <person name="Cree A."/>
            <person name="Dihn H.H."/>
            <person name="Fowler G."/>
            <person name="Jhangiani S."/>
            <person name="Joshi V."/>
            <person name="Lee S."/>
            <person name="Lewis L.R."/>
            <person name="Nazareth L.V."/>
            <person name="Okwuonu G."/>
            <person name="Santibanez J."/>
            <person name="Warren W.C."/>
            <person name="Mardis E.R."/>
            <person name="Weinstock G.M."/>
            <person name="Wilson R.K."/>
            <person name="Delehaunty K."/>
            <person name="Dooling D."/>
            <person name="Fronik C."/>
            <person name="Fulton L."/>
            <person name="Fulton B."/>
            <person name="Graves T."/>
            <person name="Minx P."/>
            <person name="Sodergren E."/>
            <person name="Birney E."/>
            <person name="Margulies E.H."/>
            <person name="Herrero J."/>
            <person name="Green E.D."/>
            <person name="Haussler D."/>
            <person name="Siepel A."/>
            <person name="Goldman N."/>
            <person name="Pollard K.S."/>
            <person name="Pedersen J.S."/>
            <person name="Lander E.S."/>
            <person name="Kellis M."/>
        </authorList>
    </citation>
    <scope>NUCLEOTIDE SEQUENCE [LARGE SCALE GENOMIC DNA]</scope>
    <source>
        <strain evidence="17 18">Thorbecke inbred</strain>
    </source>
</reference>
<dbReference type="PRINTS" id="PR00237">
    <property type="entry name" value="GPCRRHODOPSN"/>
</dbReference>
<comment type="similarity">
    <text evidence="3 14">Belongs to the G-protein coupled receptor 1 family.</text>
</comment>
<evidence type="ECO:0000256" key="7">
    <source>
        <dbReference type="ARBA" id="ARBA00022725"/>
    </source>
</evidence>
<keyword evidence="10 15" id="KW-0472">Membrane</keyword>
<dbReference type="HOGENOM" id="CLU_012526_1_0_1"/>
<keyword evidence="13 14" id="KW-0807">Transducer</keyword>
<evidence type="ECO:0000256" key="12">
    <source>
        <dbReference type="ARBA" id="ARBA00023180"/>
    </source>
</evidence>
<keyword evidence="4 15" id="KW-1003">Cell membrane</keyword>
<comment type="subcellular location">
    <subcellularLocation>
        <location evidence="2 15">Cell membrane</location>
        <topology evidence="2 15">Multi-pass membrane protein</topology>
    </subcellularLocation>
</comment>
<keyword evidence="5 15" id="KW-0716">Sensory transduction</keyword>
<evidence type="ECO:0000256" key="13">
    <source>
        <dbReference type="ARBA" id="ARBA00023224"/>
    </source>
</evidence>
<organism evidence="17 18">
    <name type="scientific">Oryctolagus cuniculus</name>
    <name type="common">Rabbit</name>
    <dbReference type="NCBI Taxonomy" id="9986"/>
    <lineage>
        <taxon>Eukaryota</taxon>
        <taxon>Metazoa</taxon>
        <taxon>Chordata</taxon>
        <taxon>Craniata</taxon>
        <taxon>Vertebrata</taxon>
        <taxon>Euteleostomi</taxon>
        <taxon>Mammalia</taxon>
        <taxon>Eutheria</taxon>
        <taxon>Euarchontoglires</taxon>
        <taxon>Glires</taxon>
        <taxon>Lagomorpha</taxon>
        <taxon>Leporidae</taxon>
        <taxon>Oryctolagus</taxon>
    </lineage>
</organism>
<dbReference type="FunFam" id="1.20.1070.10:FF:000003">
    <property type="entry name" value="Olfactory receptor"/>
    <property type="match status" value="1"/>
</dbReference>
<dbReference type="eggNOG" id="ENOG502QVH7">
    <property type="taxonomic scope" value="Eukaryota"/>
</dbReference>
<keyword evidence="6 14" id="KW-0812">Transmembrane</keyword>
<keyword evidence="7 15" id="KW-0552">Olfaction</keyword>
<dbReference type="PaxDb" id="9986-ENSOCUP00000019565"/>
<dbReference type="PROSITE" id="PS00237">
    <property type="entry name" value="G_PROTEIN_RECEP_F1_1"/>
    <property type="match status" value="1"/>
</dbReference>
<dbReference type="FunCoup" id="G1TRB0">
    <property type="interactions" value="240"/>
</dbReference>
<dbReference type="AlphaFoldDB" id="G1TRB0"/>